<evidence type="ECO:0000259" key="2">
    <source>
        <dbReference type="Pfam" id="PF11443"/>
    </source>
</evidence>
<feature type="domain" description="DUF2828" evidence="2">
    <location>
        <begin position="53"/>
        <end position="481"/>
    </location>
</feature>
<evidence type="ECO:0000256" key="1">
    <source>
        <dbReference type="SAM" id="MobiDB-lite"/>
    </source>
</evidence>
<gene>
    <name evidence="4" type="ORF">KC19_2G201000</name>
</gene>
<protein>
    <submittedName>
        <fullName evidence="4">Uncharacterized protein</fullName>
    </submittedName>
</protein>
<dbReference type="PANTHER" id="PTHR31373:SF27">
    <property type="entry name" value="TROVE DOMAIN-CONTAINING PROTEIN"/>
    <property type="match status" value="1"/>
</dbReference>
<evidence type="ECO:0000313" key="5">
    <source>
        <dbReference type="Proteomes" id="UP000822688"/>
    </source>
</evidence>
<dbReference type="EMBL" id="CM026422">
    <property type="protein sequence ID" value="KAG0587916.1"/>
    <property type="molecule type" value="Genomic_DNA"/>
</dbReference>
<keyword evidence="5" id="KW-1185">Reference proteome</keyword>
<dbReference type="Pfam" id="PF25043">
    <property type="entry name" value="DUF7788"/>
    <property type="match status" value="1"/>
</dbReference>
<dbReference type="Pfam" id="PF11443">
    <property type="entry name" value="DUF2828"/>
    <property type="match status" value="1"/>
</dbReference>
<dbReference type="PIRSF" id="PIRSF015417">
    <property type="entry name" value="T31B5_30_vWA"/>
    <property type="match status" value="1"/>
</dbReference>
<dbReference type="SUPFAM" id="SSF53300">
    <property type="entry name" value="vWA-like"/>
    <property type="match status" value="1"/>
</dbReference>
<feature type="domain" description="DUF7788" evidence="3">
    <location>
        <begin position="483"/>
        <end position="669"/>
    </location>
</feature>
<comment type="caution">
    <text evidence="4">The sequence shown here is derived from an EMBL/GenBank/DDBJ whole genome shotgun (WGS) entry which is preliminary data.</text>
</comment>
<evidence type="ECO:0000313" key="4">
    <source>
        <dbReference type="EMBL" id="KAG0587916.1"/>
    </source>
</evidence>
<accession>A0A8T0IYV7</accession>
<organism evidence="4 5">
    <name type="scientific">Ceratodon purpureus</name>
    <name type="common">Fire moss</name>
    <name type="synonym">Dicranum purpureum</name>
    <dbReference type="NCBI Taxonomy" id="3225"/>
    <lineage>
        <taxon>Eukaryota</taxon>
        <taxon>Viridiplantae</taxon>
        <taxon>Streptophyta</taxon>
        <taxon>Embryophyta</taxon>
        <taxon>Bryophyta</taxon>
        <taxon>Bryophytina</taxon>
        <taxon>Bryopsida</taxon>
        <taxon>Dicranidae</taxon>
        <taxon>Pseudoditrichales</taxon>
        <taxon>Ditrichaceae</taxon>
        <taxon>Ceratodon</taxon>
    </lineage>
</organism>
<dbReference type="InterPro" id="IPR058580">
    <property type="entry name" value="DUF2828"/>
</dbReference>
<evidence type="ECO:0000259" key="3">
    <source>
        <dbReference type="Pfam" id="PF25043"/>
    </source>
</evidence>
<name>A0A8T0IYV7_CERPU</name>
<feature type="region of interest" description="Disordered" evidence="1">
    <location>
        <begin position="212"/>
        <end position="232"/>
    </location>
</feature>
<dbReference type="InterPro" id="IPR036465">
    <property type="entry name" value="vWFA_dom_sf"/>
</dbReference>
<sequence>MAASLSASVDIVGPPELKTAAAHVEQATATSEPFLDMLHKSMTGEGLPPLGLTENGSVTFLSAGNKCLDFFFQVVPGTDPDRVEDLLEEAWKEDPLTALKLIFQLRGVRGTGKSDKKNFYTAALWLYKSHYGTLVVNARLVGAFGYYKDLLELMLRIVEGPEETAQRLREKEEHDEKVRHGKALAKFAAERKENAEGAENVVRRVAVRGRANRMRGGGRTQTREKGYYGRKGAAARAAKEAGTLRPREERIAEADAKDQLAKEQAAVLRKERKLGLARRAVDTYTTDPKYKVVYSAVAQVFADQLKKDLQALEEGKLYDISLAAKWAPSLDLSYDQHTLLCEAIARRMFPKEAHPEYADLEEHPYVYRVRDRYRKEVLAPLRQKLELPEVFMSAKRWEELPYNRVPSVAMKTYKEVFEKHDGERFKQFLEDVEAGKKKIAAGAVLPHEVLRDAIEQEGKTPNVAELQWKRMVDDLAAKGKLTNCLAVCDVSGSMSGEPMEVCIALGLLTSELCEEPWKGSVITFSSKPQIHRVTGTSLAEKHRFVQSMDWGMNTDFQAVFDQILALAVRNRLPKEKMIKRLFVFSDMEFDDARRSDVWNATPTDWQGTDYVVICKKFSDAGYGLPPDIIFWNLRDSASTPVVHDQGGVAMVSGFSKNLLKLFLQNDGDINPKLVMEQAIAGPLFQELKLVD</sequence>
<dbReference type="Proteomes" id="UP000822688">
    <property type="component" value="Chromosome 2"/>
</dbReference>
<proteinExistence type="predicted"/>
<dbReference type="InterPro" id="IPR011205">
    <property type="entry name" value="UCP015417_vWA"/>
</dbReference>
<reference evidence="4" key="1">
    <citation type="submission" date="2020-06" db="EMBL/GenBank/DDBJ databases">
        <title>WGS assembly of Ceratodon purpureus strain R40.</title>
        <authorList>
            <person name="Carey S.B."/>
            <person name="Jenkins J."/>
            <person name="Shu S."/>
            <person name="Lovell J.T."/>
            <person name="Sreedasyam A."/>
            <person name="Maumus F."/>
            <person name="Tiley G.P."/>
            <person name="Fernandez-Pozo N."/>
            <person name="Barry K."/>
            <person name="Chen C."/>
            <person name="Wang M."/>
            <person name="Lipzen A."/>
            <person name="Daum C."/>
            <person name="Saski C.A."/>
            <person name="Payton A.C."/>
            <person name="Mcbreen J.C."/>
            <person name="Conrad R.E."/>
            <person name="Kollar L.M."/>
            <person name="Olsson S."/>
            <person name="Huttunen S."/>
            <person name="Landis J.B."/>
            <person name="Wickett N.J."/>
            <person name="Johnson M.G."/>
            <person name="Rensing S.A."/>
            <person name="Grimwood J."/>
            <person name="Schmutz J."/>
            <person name="Mcdaniel S.F."/>
        </authorList>
    </citation>
    <scope>NUCLEOTIDE SEQUENCE</scope>
    <source>
        <strain evidence="4">R40</strain>
    </source>
</reference>
<dbReference type="InterPro" id="IPR056690">
    <property type="entry name" value="DUF7788"/>
</dbReference>
<dbReference type="AlphaFoldDB" id="A0A8T0IYV7"/>
<dbReference type="PANTHER" id="PTHR31373">
    <property type="entry name" value="OS06G0652100 PROTEIN"/>
    <property type="match status" value="1"/>
</dbReference>
<dbReference type="Gene3D" id="3.40.50.410">
    <property type="entry name" value="von Willebrand factor, type A domain"/>
    <property type="match status" value="1"/>
</dbReference>